<comment type="caution">
    <text evidence="3">The sequence shown here is derived from an EMBL/GenBank/DDBJ whole genome shotgun (WGS) entry which is preliminary data.</text>
</comment>
<proteinExistence type="predicted"/>
<gene>
    <name evidence="3" type="ORF">G9H71_14970</name>
</gene>
<feature type="region of interest" description="Disordered" evidence="2">
    <location>
        <begin position="597"/>
        <end position="624"/>
    </location>
</feature>
<dbReference type="Gene3D" id="3.40.1140.10">
    <property type="match status" value="1"/>
</dbReference>
<feature type="coiled-coil region" evidence="1">
    <location>
        <begin position="331"/>
        <end position="394"/>
    </location>
</feature>
<accession>A0ABX0GZS6</accession>
<evidence type="ECO:0000313" key="4">
    <source>
        <dbReference type="Proteomes" id="UP000800981"/>
    </source>
</evidence>
<feature type="coiled-coil region" evidence="1">
    <location>
        <begin position="715"/>
        <end position="756"/>
    </location>
</feature>
<keyword evidence="4" id="KW-1185">Reference proteome</keyword>
<evidence type="ECO:0000256" key="2">
    <source>
        <dbReference type="SAM" id="MobiDB-lite"/>
    </source>
</evidence>
<evidence type="ECO:0000313" key="3">
    <source>
        <dbReference type="EMBL" id="NHC15089.1"/>
    </source>
</evidence>
<protein>
    <recommendedName>
        <fullName evidence="5">AAA domain-containing protein</fullName>
    </recommendedName>
</protein>
<dbReference type="Pfam" id="PF13558">
    <property type="entry name" value="SbcC_Walker_B"/>
    <property type="match status" value="1"/>
</dbReference>
<sequence>MSQPALLPDFAELGDAQWVAESMQLVNWGGFHGHTSIELDPEATLLSGASGTGKSTILDAYLALMMPSDTPFNGASNDAATGRARNPDQRNLLSYLRGKTDDSREAETGALTDKVLRGADGPTWGALAMTFTDRDGRRFTALRAYSVPRAATSFKDVTMKMATIEGRLDLRELEPLASQRFDKRSLTARWPAMFVAGTYAEFAQRLFDRLGIGAGGNGAKALRLLARIQAGQQVRTVDGLYKSMVLEQPATYAAADSAARHFDDLDAAYQEMQTAAEKQHALARLPQLWEEREKALADEQLIDTFGAQRAGGSAFSVWQLHTRERLLEAASRDALESKKALSERYRAAREEQTRLKGELANVEESQRAAGGDSIKRLEAEIEAARAAKDAADSRYTRFAASTVDLELDLTTAADFAGAQVAAEQFLTELPDRLEGLSAQQQQLREAGWPTQARRGELLAERDSLAGRTGRVPRRLHEARLAIAAAAGIDPSELPFVAELIDVAPEESSWRKAAEVTLFSVARVLLVDERRLQHLSRAIDPIRLPVRIQFEGVALQPHVDEPADARYVSGKLLYKDSPFSWWIRERVTRRGTDHLCVETPGELDGGGPRVTRNGQTRNGRRGSHGELGDASIIGFSSVDRLSEIDAEIAELDEQLGTLLAQERGLEEASKRLRRLESAHRWLLATEWPDIDVAGVQAQLAAKQDELGRILAADDVLAALAAQHARIEARLSDAEAEAVRAKDLLHAADAEYERLCEEQDATTREVDRVAADGVVTLTEEQQGYLDALLLEVGSLDTIGEFEKGLPKLRGRLSERTAHARERGAAATATLVGIFEQFQSRWPDPNRGVGIDSYADYREILDKIVATGLADRRQEWRRRLSEWSGQDLVPLSGAFGAALDEIRARLDPVNDILSTLPFGPQSDRLRISLRLIHSEDVARFRKQLAALAAGLATEATDDEAERRFLELRSFIGLIRKPDPGSRPTAVSRDVYLDVRRHVEITAVRVDRQGRELATYAHLGGKSGGETQELMAFIVGSALRYQLGDEDRLPRFAPVFLDEGFIKSDSEFAGRSVQAWKKLGFQLIVGAPLDKVTALEPAMRLILTVTKSPKGYSHVTRLRAVDEA</sequence>
<reference evidence="3 4" key="1">
    <citation type="submission" date="2020-03" db="EMBL/GenBank/DDBJ databases">
        <title>Two novel Motilibacter sp.</title>
        <authorList>
            <person name="Liu S."/>
        </authorList>
    </citation>
    <scope>NUCLEOTIDE SEQUENCE [LARGE SCALE GENOMIC DNA]</scope>
    <source>
        <strain evidence="3 4">E257</strain>
    </source>
</reference>
<dbReference type="EMBL" id="JAANNP010000015">
    <property type="protein sequence ID" value="NHC15089.1"/>
    <property type="molecule type" value="Genomic_DNA"/>
</dbReference>
<dbReference type="Pfam" id="PF13555">
    <property type="entry name" value="AAA_29"/>
    <property type="match status" value="1"/>
</dbReference>
<organism evidence="3 4">
    <name type="scientific">Motilibacter deserti</name>
    <dbReference type="NCBI Taxonomy" id="2714956"/>
    <lineage>
        <taxon>Bacteria</taxon>
        <taxon>Bacillati</taxon>
        <taxon>Actinomycetota</taxon>
        <taxon>Actinomycetes</taxon>
        <taxon>Motilibacterales</taxon>
        <taxon>Motilibacteraceae</taxon>
        <taxon>Motilibacter</taxon>
    </lineage>
</organism>
<evidence type="ECO:0008006" key="5">
    <source>
        <dbReference type="Google" id="ProtNLM"/>
    </source>
</evidence>
<keyword evidence="1" id="KW-0175">Coiled coil</keyword>
<dbReference type="Proteomes" id="UP000800981">
    <property type="component" value="Unassembled WGS sequence"/>
</dbReference>
<evidence type="ECO:0000256" key="1">
    <source>
        <dbReference type="SAM" id="Coils"/>
    </source>
</evidence>
<feature type="coiled-coil region" evidence="1">
    <location>
        <begin position="640"/>
        <end position="677"/>
    </location>
</feature>
<dbReference type="RefSeq" id="WP_166283227.1">
    <property type="nucleotide sequence ID" value="NZ_JAANNP010000015.1"/>
</dbReference>
<name>A0ABX0GZS6_9ACTN</name>